<accession>A0A2A4JLZ7</accession>
<protein>
    <submittedName>
        <fullName evidence="3">Uncharacterized protein</fullName>
    </submittedName>
</protein>
<evidence type="ECO:0000256" key="2">
    <source>
        <dbReference type="SAM" id="SignalP"/>
    </source>
</evidence>
<organism evidence="3">
    <name type="scientific">Heliothis virescens</name>
    <name type="common">Tobacco budworm moth</name>
    <dbReference type="NCBI Taxonomy" id="7102"/>
    <lineage>
        <taxon>Eukaryota</taxon>
        <taxon>Metazoa</taxon>
        <taxon>Ecdysozoa</taxon>
        <taxon>Arthropoda</taxon>
        <taxon>Hexapoda</taxon>
        <taxon>Insecta</taxon>
        <taxon>Pterygota</taxon>
        <taxon>Neoptera</taxon>
        <taxon>Endopterygota</taxon>
        <taxon>Lepidoptera</taxon>
        <taxon>Glossata</taxon>
        <taxon>Ditrysia</taxon>
        <taxon>Noctuoidea</taxon>
        <taxon>Noctuidae</taxon>
        <taxon>Heliothinae</taxon>
        <taxon>Heliothis</taxon>
    </lineage>
</organism>
<feature type="signal peptide" evidence="2">
    <location>
        <begin position="1"/>
        <end position="19"/>
    </location>
</feature>
<gene>
    <name evidence="3" type="ORF">B5V51_139</name>
</gene>
<name>A0A2A4JLZ7_HELVI</name>
<dbReference type="AlphaFoldDB" id="A0A2A4JLZ7"/>
<evidence type="ECO:0000313" key="3">
    <source>
        <dbReference type="EMBL" id="PCG73105.1"/>
    </source>
</evidence>
<feature type="chain" id="PRO_5013037147" evidence="2">
    <location>
        <begin position="20"/>
        <end position="104"/>
    </location>
</feature>
<keyword evidence="2" id="KW-0732">Signal</keyword>
<dbReference type="EMBL" id="NWSH01001016">
    <property type="protein sequence ID" value="PCG73105.1"/>
    <property type="molecule type" value="Genomic_DNA"/>
</dbReference>
<comment type="caution">
    <text evidence="3">The sequence shown here is derived from an EMBL/GenBank/DDBJ whole genome shotgun (WGS) entry which is preliminary data.</text>
</comment>
<sequence length="104" mass="12029">MIILLILSVVAFCFTVSETKERTASLVVLPPLILGYDELYHDSKENQNDQNTDQTPQKDPKRTMIDVKGRRNYRSILKERKAKNGTKQLLGYYPAPDPINYEDR</sequence>
<reference evidence="3" key="1">
    <citation type="submission" date="2017-09" db="EMBL/GenBank/DDBJ databases">
        <title>Contemporary evolution of a Lepidopteran species, Heliothis virescens, in response to modern agricultural practices.</title>
        <authorList>
            <person name="Fritz M.L."/>
            <person name="Deyonke A.M."/>
            <person name="Papanicolaou A."/>
            <person name="Micinski S."/>
            <person name="Westbrook J."/>
            <person name="Gould F."/>
        </authorList>
    </citation>
    <scope>NUCLEOTIDE SEQUENCE [LARGE SCALE GENOMIC DNA]</scope>
    <source>
        <strain evidence="3">HvINT-</strain>
        <tissue evidence="3">Whole body</tissue>
    </source>
</reference>
<feature type="region of interest" description="Disordered" evidence="1">
    <location>
        <begin position="41"/>
        <end position="62"/>
    </location>
</feature>
<evidence type="ECO:0000256" key="1">
    <source>
        <dbReference type="SAM" id="MobiDB-lite"/>
    </source>
</evidence>
<proteinExistence type="predicted"/>